<dbReference type="Proteomes" id="UP001177021">
    <property type="component" value="Unassembled WGS sequence"/>
</dbReference>
<organism evidence="1 2">
    <name type="scientific">Trifolium pratense</name>
    <name type="common">Red clover</name>
    <dbReference type="NCBI Taxonomy" id="57577"/>
    <lineage>
        <taxon>Eukaryota</taxon>
        <taxon>Viridiplantae</taxon>
        <taxon>Streptophyta</taxon>
        <taxon>Embryophyta</taxon>
        <taxon>Tracheophyta</taxon>
        <taxon>Spermatophyta</taxon>
        <taxon>Magnoliopsida</taxon>
        <taxon>eudicotyledons</taxon>
        <taxon>Gunneridae</taxon>
        <taxon>Pentapetalae</taxon>
        <taxon>rosids</taxon>
        <taxon>fabids</taxon>
        <taxon>Fabales</taxon>
        <taxon>Fabaceae</taxon>
        <taxon>Papilionoideae</taxon>
        <taxon>50 kb inversion clade</taxon>
        <taxon>NPAAA clade</taxon>
        <taxon>Hologalegina</taxon>
        <taxon>IRL clade</taxon>
        <taxon>Trifolieae</taxon>
        <taxon>Trifolium</taxon>
    </lineage>
</organism>
<comment type="caution">
    <text evidence="1">The sequence shown here is derived from an EMBL/GenBank/DDBJ whole genome shotgun (WGS) entry which is preliminary data.</text>
</comment>
<name>A0ACB0KTD8_TRIPR</name>
<evidence type="ECO:0000313" key="1">
    <source>
        <dbReference type="EMBL" id="CAJ2659753.1"/>
    </source>
</evidence>
<reference evidence="1" key="1">
    <citation type="submission" date="2023-10" db="EMBL/GenBank/DDBJ databases">
        <authorList>
            <person name="Rodriguez Cubillos JULIANA M."/>
            <person name="De Vega J."/>
        </authorList>
    </citation>
    <scope>NUCLEOTIDE SEQUENCE</scope>
</reference>
<proteinExistence type="predicted"/>
<gene>
    <name evidence="1" type="ORF">MILVUS5_LOCUS25846</name>
</gene>
<evidence type="ECO:0000313" key="2">
    <source>
        <dbReference type="Proteomes" id="UP001177021"/>
    </source>
</evidence>
<protein>
    <submittedName>
        <fullName evidence="1">Uncharacterized protein</fullName>
    </submittedName>
</protein>
<dbReference type="EMBL" id="CASHSV030000311">
    <property type="protein sequence ID" value="CAJ2659753.1"/>
    <property type="molecule type" value="Genomic_DNA"/>
</dbReference>
<accession>A0ACB0KTD8</accession>
<sequence length="73" mass="8460">MLFCFKGSFWHFSGDALAATGVHLIIVFLFCFWPMWFYVWQSIGLLFWRVTVLCIRGAFLVVSLSRSISKSMS</sequence>
<keyword evidence="2" id="KW-1185">Reference proteome</keyword>